<feature type="compositionally biased region" description="Basic and acidic residues" evidence="1">
    <location>
        <begin position="49"/>
        <end position="63"/>
    </location>
</feature>
<evidence type="ECO:0000313" key="2">
    <source>
        <dbReference type="EMBL" id="JAG21123.1"/>
    </source>
</evidence>
<dbReference type="AlphaFoldDB" id="A0A0A9XQP0"/>
<feature type="region of interest" description="Disordered" evidence="1">
    <location>
        <begin position="49"/>
        <end position="76"/>
    </location>
</feature>
<accession>A0A0A9XQP0</accession>
<feature type="non-terminal residue" evidence="2">
    <location>
        <position position="101"/>
    </location>
</feature>
<feature type="compositionally biased region" description="Polar residues" evidence="1">
    <location>
        <begin position="64"/>
        <end position="73"/>
    </location>
</feature>
<gene>
    <name evidence="2" type="primary">yqgF</name>
    <name evidence="2" type="ORF">CM83_105930</name>
</gene>
<reference evidence="2" key="2">
    <citation type="submission" date="2014-07" db="EMBL/GenBank/DDBJ databases">
        <authorList>
            <person name="Hull J."/>
        </authorList>
    </citation>
    <scope>NUCLEOTIDE SEQUENCE</scope>
</reference>
<dbReference type="EMBL" id="GBHO01022481">
    <property type="protein sequence ID" value="JAG21123.1"/>
    <property type="molecule type" value="Transcribed_RNA"/>
</dbReference>
<sequence length="101" mass="10932">MSLKTKIAVFVVFLVTRFDGNPRGTTSSALGRPKSSHFGELTSGADIIQDSRKKNVTRTDEYRNSTTMSSNLVSVGGGISELSQDLYESPKPDSETLTTSK</sequence>
<organism evidence="2">
    <name type="scientific">Lygus hesperus</name>
    <name type="common">Western plant bug</name>
    <dbReference type="NCBI Taxonomy" id="30085"/>
    <lineage>
        <taxon>Eukaryota</taxon>
        <taxon>Metazoa</taxon>
        <taxon>Ecdysozoa</taxon>
        <taxon>Arthropoda</taxon>
        <taxon>Hexapoda</taxon>
        <taxon>Insecta</taxon>
        <taxon>Pterygota</taxon>
        <taxon>Neoptera</taxon>
        <taxon>Paraneoptera</taxon>
        <taxon>Hemiptera</taxon>
        <taxon>Heteroptera</taxon>
        <taxon>Panheteroptera</taxon>
        <taxon>Cimicomorpha</taxon>
        <taxon>Miridae</taxon>
        <taxon>Mirini</taxon>
        <taxon>Lygus</taxon>
    </lineage>
</organism>
<name>A0A0A9XQP0_LYGHE</name>
<reference evidence="2" key="1">
    <citation type="journal article" date="2014" name="PLoS ONE">
        <title>Transcriptome-Based Identification of ABC Transporters in the Western Tarnished Plant Bug Lygus hesperus.</title>
        <authorList>
            <person name="Hull J.J."/>
            <person name="Chaney K."/>
            <person name="Geib S.M."/>
            <person name="Fabrick J.A."/>
            <person name="Brent C.S."/>
            <person name="Walsh D."/>
            <person name="Lavine L.C."/>
        </authorList>
    </citation>
    <scope>NUCLEOTIDE SEQUENCE</scope>
</reference>
<proteinExistence type="predicted"/>
<protein>
    <submittedName>
        <fullName evidence="2">Uncharacterized protein yqgF</fullName>
    </submittedName>
</protein>
<evidence type="ECO:0000256" key="1">
    <source>
        <dbReference type="SAM" id="MobiDB-lite"/>
    </source>
</evidence>